<dbReference type="EMBL" id="CANTFK010000072">
    <property type="protein sequence ID" value="CAI5705937.1"/>
    <property type="molecule type" value="Genomic_DNA"/>
</dbReference>
<accession>A0AAV0SU54</accession>
<dbReference type="Proteomes" id="UP001159659">
    <property type="component" value="Unassembled WGS sequence"/>
</dbReference>
<protein>
    <submittedName>
        <fullName evidence="3">Uncharacterized protein</fullName>
    </submittedName>
</protein>
<comment type="caution">
    <text evidence="3">The sequence shown here is derived from an EMBL/GenBank/DDBJ whole genome shotgun (WGS) entry which is preliminary data.</text>
</comment>
<organism evidence="3 5">
    <name type="scientific">Peronospora farinosa</name>
    <dbReference type="NCBI Taxonomy" id="134698"/>
    <lineage>
        <taxon>Eukaryota</taxon>
        <taxon>Sar</taxon>
        <taxon>Stramenopiles</taxon>
        <taxon>Oomycota</taxon>
        <taxon>Peronosporomycetes</taxon>
        <taxon>Peronosporales</taxon>
        <taxon>Peronosporaceae</taxon>
        <taxon>Peronospora</taxon>
    </lineage>
</organism>
<evidence type="ECO:0000256" key="1">
    <source>
        <dbReference type="SAM" id="MobiDB-lite"/>
    </source>
</evidence>
<sequence>MEIVSEVQNYTANVTENLLHRFPHLEGVRETLRYESSRLCCWLQQKLGNNETPVHNQELLPLSQLVEVQLKLQLMTFLTENFVDIKTQLQLMHATLDDLQQKGERVDKNFKRLYELLKDISTCQCEPQDRCTCSTITTTMPSLSRTSKSKNKSKSRRSGVRPRETLMLQVDRLDVPM</sequence>
<gene>
    <name evidence="2" type="ORF">PFR001_LOCUS871</name>
    <name evidence="3" type="ORF">PFR002_LOCUS821</name>
</gene>
<dbReference type="EMBL" id="CAKLBC010000174">
    <property type="protein sequence ID" value="CAH0485154.1"/>
    <property type="molecule type" value="Genomic_DNA"/>
</dbReference>
<name>A0AAV0SU54_9STRA</name>
<feature type="region of interest" description="Disordered" evidence="1">
    <location>
        <begin position="142"/>
        <end position="163"/>
    </location>
</feature>
<evidence type="ECO:0000313" key="5">
    <source>
        <dbReference type="Proteomes" id="UP001159659"/>
    </source>
</evidence>
<keyword evidence="4" id="KW-1185">Reference proteome</keyword>
<evidence type="ECO:0000313" key="4">
    <source>
        <dbReference type="Proteomes" id="UP001157938"/>
    </source>
</evidence>
<proteinExistence type="predicted"/>
<evidence type="ECO:0000313" key="2">
    <source>
        <dbReference type="EMBL" id="CAH0485154.1"/>
    </source>
</evidence>
<dbReference type="AlphaFoldDB" id="A0AAV0SU54"/>
<evidence type="ECO:0000313" key="3">
    <source>
        <dbReference type="EMBL" id="CAI5705937.1"/>
    </source>
</evidence>
<reference evidence="2 4" key="1">
    <citation type="submission" date="2021-11" db="EMBL/GenBank/DDBJ databases">
        <authorList>
            <person name="Islam A."/>
            <person name="Islam S."/>
            <person name="Flora M.S."/>
            <person name="Rahman M."/>
            <person name="Ziaur R.M."/>
            <person name="Epstein J.H."/>
            <person name="Hassan M."/>
            <person name="Klassen M."/>
            <person name="Woodard K."/>
            <person name="Webb A."/>
            <person name="Webby R.J."/>
            <person name="El Zowalaty M.E."/>
        </authorList>
    </citation>
    <scope>NUCLEOTIDE SEQUENCE [LARGE SCALE GENOMIC DNA]</scope>
    <source>
        <strain evidence="2">Pf1</strain>
    </source>
</reference>
<feature type="compositionally biased region" description="Basic residues" evidence="1">
    <location>
        <begin position="147"/>
        <end position="160"/>
    </location>
</feature>
<dbReference type="Proteomes" id="UP001157938">
    <property type="component" value="Unassembled WGS sequence"/>
</dbReference>
<reference evidence="3" key="2">
    <citation type="submission" date="2022-12" db="EMBL/GenBank/DDBJ databases">
        <authorList>
            <person name="Webb A."/>
        </authorList>
    </citation>
    <scope>NUCLEOTIDE SEQUENCE</scope>
    <source>
        <strain evidence="3">Pf2</strain>
    </source>
</reference>